<keyword evidence="2" id="KW-0106">Calcium</keyword>
<organism evidence="5 6">
    <name type="scientific">Tritrichomonas foetus</name>
    <dbReference type="NCBI Taxonomy" id="1144522"/>
    <lineage>
        <taxon>Eukaryota</taxon>
        <taxon>Metamonada</taxon>
        <taxon>Parabasalia</taxon>
        <taxon>Tritrichomonadida</taxon>
        <taxon>Tritrichomonadidae</taxon>
        <taxon>Tritrichomonas</taxon>
    </lineage>
</organism>
<dbReference type="VEuPathDB" id="TrichDB:TRFO_33012"/>
<dbReference type="AlphaFoldDB" id="A0A1J4JPM5"/>
<comment type="caution">
    <text evidence="5">The sequence shown here is derived from an EMBL/GenBank/DDBJ whole genome shotgun (WGS) entry which is preliminary data.</text>
</comment>
<evidence type="ECO:0000256" key="3">
    <source>
        <dbReference type="SAM" id="MobiDB-lite"/>
    </source>
</evidence>
<feature type="region of interest" description="Disordered" evidence="3">
    <location>
        <begin position="160"/>
        <end position="180"/>
    </location>
</feature>
<dbReference type="Pfam" id="PF00168">
    <property type="entry name" value="C2"/>
    <property type="match status" value="2"/>
</dbReference>
<accession>A0A1J4JPM5</accession>
<feature type="compositionally biased region" description="Basic residues" evidence="3">
    <location>
        <begin position="162"/>
        <end position="179"/>
    </location>
</feature>
<dbReference type="OrthoDB" id="73919at2759"/>
<dbReference type="SMART" id="SM00239">
    <property type="entry name" value="C2"/>
    <property type="match status" value="2"/>
</dbReference>
<keyword evidence="1" id="KW-0479">Metal-binding</keyword>
<sequence>MDVGGKSDPYMTFHLKGTDRKKDGVKSQVISNNCDPVWNQELFLNVADINKAELLVNMFDEDIAKDDKMMNEISYTLKDVPFNTVQVFDEDIKLKKKSAGHLHFEFELLGEEPVKTRDVVIEENLEYCNFSLGSYSSSYSTDFSSYNTCSHPLSSLHSSERKLHKHHFHASKPKAPKPKRVGESIKGVIVSCNGLPKADSDGTDAYVTITVISKAEKEKKSAEKVKTEIVHDTSDPVYNKEFNFEHAKKGDSLKVEVRQSHKLLGDQVIGQCIVPLKNVKENEAIQESYPLARPDKCPKFLALIVNFGTITLSLTHSVQYK</sequence>
<dbReference type="GeneID" id="94843526"/>
<evidence type="ECO:0000259" key="4">
    <source>
        <dbReference type="PROSITE" id="PS50004"/>
    </source>
</evidence>
<feature type="domain" description="C2" evidence="4">
    <location>
        <begin position="162"/>
        <end position="289"/>
    </location>
</feature>
<gene>
    <name evidence="5" type="ORF">TRFO_33012</name>
</gene>
<proteinExistence type="predicted"/>
<dbReference type="EMBL" id="MLAK01000959">
    <property type="protein sequence ID" value="OHT00360.1"/>
    <property type="molecule type" value="Genomic_DNA"/>
</dbReference>
<evidence type="ECO:0000313" key="5">
    <source>
        <dbReference type="EMBL" id="OHT00360.1"/>
    </source>
</evidence>
<feature type="domain" description="C2" evidence="4">
    <location>
        <begin position="1"/>
        <end position="92"/>
    </location>
</feature>
<dbReference type="GO" id="GO:0005509">
    <property type="term" value="F:calcium ion binding"/>
    <property type="evidence" value="ECO:0007669"/>
    <property type="project" value="TreeGrafter"/>
</dbReference>
<evidence type="ECO:0000313" key="6">
    <source>
        <dbReference type="Proteomes" id="UP000179807"/>
    </source>
</evidence>
<dbReference type="CDD" id="cd00030">
    <property type="entry name" value="C2"/>
    <property type="match status" value="1"/>
</dbReference>
<keyword evidence="6" id="KW-1185">Reference proteome</keyword>
<dbReference type="RefSeq" id="XP_068353496.1">
    <property type="nucleotide sequence ID" value="XM_068508822.1"/>
</dbReference>
<dbReference type="InterPro" id="IPR000008">
    <property type="entry name" value="C2_dom"/>
</dbReference>
<dbReference type="Proteomes" id="UP000179807">
    <property type="component" value="Unassembled WGS sequence"/>
</dbReference>
<dbReference type="InterPro" id="IPR035892">
    <property type="entry name" value="C2_domain_sf"/>
</dbReference>
<dbReference type="GO" id="GO:0016020">
    <property type="term" value="C:membrane"/>
    <property type="evidence" value="ECO:0007669"/>
    <property type="project" value="TreeGrafter"/>
</dbReference>
<dbReference type="SUPFAM" id="SSF49562">
    <property type="entry name" value="C2 domain (Calcium/lipid-binding domain, CaLB)"/>
    <property type="match status" value="2"/>
</dbReference>
<dbReference type="PANTHER" id="PTHR45911">
    <property type="entry name" value="C2 DOMAIN-CONTAINING PROTEIN"/>
    <property type="match status" value="1"/>
</dbReference>
<evidence type="ECO:0000256" key="1">
    <source>
        <dbReference type="ARBA" id="ARBA00022723"/>
    </source>
</evidence>
<evidence type="ECO:0000256" key="2">
    <source>
        <dbReference type="ARBA" id="ARBA00022837"/>
    </source>
</evidence>
<protein>
    <recommendedName>
        <fullName evidence="4">C2 domain-containing protein</fullName>
    </recommendedName>
</protein>
<dbReference type="PANTHER" id="PTHR45911:SF4">
    <property type="entry name" value="MULTIPLE C2 AND TRANSMEMBRANE DOMAIN-CONTAINING PROTEIN"/>
    <property type="match status" value="1"/>
</dbReference>
<reference evidence="5" key="1">
    <citation type="submission" date="2016-10" db="EMBL/GenBank/DDBJ databases">
        <authorList>
            <person name="Benchimol M."/>
            <person name="Almeida L.G."/>
            <person name="Vasconcelos A.T."/>
            <person name="Perreira-Neves A."/>
            <person name="Rosa I.A."/>
            <person name="Tasca T."/>
            <person name="Bogo M.R."/>
            <person name="de Souza W."/>
        </authorList>
    </citation>
    <scope>NUCLEOTIDE SEQUENCE [LARGE SCALE GENOMIC DNA]</scope>
    <source>
        <strain evidence="5">K</strain>
    </source>
</reference>
<dbReference type="PROSITE" id="PS50004">
    <property type="entry name" value="C2"/>
    <property type="match status" value="2"/>
</dbReference>
<dbReference type="Gene3D" id="2.60.40.150">
    <property type="entry name" value="C2 domain"/>
    <property type="match status" value="2"/>
</dbReference>
<name>A0A1J4JPM5_9EUKA</name>